<dbReference type="PANTHER" id="PTHR13387">
    <property type="entry name" value="PROTEIN HGH1 HOMOLOG"/>
    <property type="match status" value="1"/>
</dbReference>
<reference evidence="2 3" key="1">
    <citation type="submission" date="2024-06" db="EMBL/GenBank/DDBJ databases">
        <authorList>
            <person name="Kraege A."/>
            <person name="Thomma B."/>
        </authorList>
    </citation>
    <scope>NUCLEOTIDE SEQUENCE [LARGE SCALE GENOMIC DNA]</scope>
</reference>
<evidence type="ECO:0000259" key="1">
    <source>
        <dbReference type="Pfam" id="PF04063"/>
    </source>
</evidence>
<dbReference type="EMBL" id="CAXHTA020000002">
    <property type="protein sequence ID" value="CAL5219169.1"/>
    <property type="molecule type" value="Genomic_DNA"/>
</dbReference>
<dbReference type="InterPro" id="IPR039717">
    <property type="entry name" value="Hgh1"/>
</dbReference>
<proteinExistence type="predicted"/>
<dbReference type="InterPro" id="IPR011989">
    <property type="entry name" value="ARM-like"/>
</dbReference>
<gene>
    <name evidence="2" type="primary">g952</name>
    <name evidence="2" type="ORF">VP750_LOCUS828</name>
</gene>
<dbReference type="SUPFAM" id="SSF48371">
    <property type="entry name" value="ARM repeat"/>
    <property type="match status" value="1"/>
</dbReference>
<accession>A0ABP1FKU6</accession>
<evidence type="ECO:0000313" key="2">
    <source>
        <dbReference type="EMBL" id="CAL5219169.1"/>
    </source>
</evidence>
<dbReference type="Gene3D" id="1.25.10.10">
    <property type="entry name" value="Leucine-rich Repeat Variant"/>
    <property type="match status" value="1"/>
</dbReference>
<dbReference type="Pfam" id="PF04063">
    <property type="entry name" value="DUF383"/>
    <property type="match status" value="1"/>
</dbReference>
<comment type="caution">
    <text evidence="2">The sequence shown here is derived from an EMBL/GenBank/DDBJ whole genome shotgun (WGS) entry which is preliminary data.</text>
</comment>
<feature type="domain" description="Protein HGH1 N-terminal" evidence="1">
    <location>
        <begin position="101"/>
        <end position="260"/>
    </location>
</feature>
<organism evidence="2 3">
    <name type="scientific">Coccomyxa viridis</name>
    <dbReference type="NCBI Taxonomy" id="1274662"/>
    <lineage>
        <taxon>Eukaryota</taxon>
        <taxon>Viridiplantae</taxon>
        <taxon>Chlorophyta</taxon>
        <taxon>core chlorophytes</taxon>
        <taxon>Trebouxiophyceae</taxon>
        <taxon>Trebouxiophyceae incertae sedis</taxon>
        <taxon>Coccomyxaceae</taxon>
        <taxon>Coccomyxa</taxon>
    </lineage>
</organism>
<dbReference type="PANTHER" id="PTHR13387:SF9">
    <property type="entry name" value="PROTEIN HGH1 HOMOLOG"/>
    <property type="match status" value="1"/>
</dbReference>
<protein>
    <submittedName>
        <fullName evidence="2">G952 protein</fullName>
    </submittedName>
</protein>
<dbReference type="InterPro" id="IPR007205">
    <property type="entry name" value="Protein_HGH1_N"/>
</dbReference>
<dbReference type="Proteomes" id="UP001497392">
    <property type="component" value="Unassembled WGS sequence"/>
</dbReference>
<dbReference type="InterPro" id="IPR016024">
    <property type="entry name" value="ARM-type_fold"/>
</dbReference>
<evidence type="ECO:0000313" key="3">
    <source>
        <dbReference type="Proteomes" id="UP001497392"/>
    </source>
</evidence>
<keyword evidence="3" id="KW-1185">Reference proteome</keyword>
<name>A0ABP1FKU6_9CHLO</name>
<sequence length="309" mass="33958">MAEEKELQDLIEFLKSPKQQVQKAAVDLVEGLTGSVDGLEQLMTQSDSLFPALLRLIAGDRETSKAALNSLINLSQREDAVQKLTELKVVTRIMDYLTEGLSPHVDLLMMLLSNVTVSDPACEQLLQLKSRSVTGFNIAVLLKRFVDSRDEVPDPYQHMALILTNLTRQKSGRQLLLEPGRGTFSALATQLSAPSGLRQSGSANAIRNCCFCAEEDGTLDSILEDTRSLEMILEALCGIAQVKQQSDEVRVALAESIELLVATDKGSQVLWDLKAPEMLRKGYETEEDPEVCASMERIANGFLAEMEAS</sequence>